<organism evidence="1 2">
    <name type="scientific">Cetraspora pellucida</name>
    <dbReference type="NCBI Taxonomy" id="1433469"/>
    <lineage>
        <taxon>Eukaryota</taxon>
        <taxon>Fungi</taxon>
        <taxon>Fungi incertae sedis</taxon>
        <taxon>Mucoromycota</taxon>
        <taxon>Glomeromycotina</taxon>
        <taxon>Glomeromycetes</taxon>
        <taxon>Diversisporales</taxon>
        <taxon>Gigasporaceae</taxon>
        <taxon>Cetraspora</taxon>
    </lineage>
</organism>
<dbReference type="EMBL" id="CAJVPW010079947">
    <property type="protein sequence ID" value="CAG8800863.1"/>
    <property type="molecule type" value="Genomic_DNA"/>
</dbReference>
<sequence>IPNYSRQIPPDEWYQRINQILTLPSIMAGAFNNALRADILKSKMARKYTNIPAQYPVGTNIDTPAHFIVWLCHKYQTET</sequence>
<accession>A0ACA9RN45</accession>
<dbReference type="Proteomes" id="UP000789366">
    <property type="component" value="Unassembled WGS sequence"/>
</dbReference>
<protein>
    <submittedName>
        <fullName evidence="1">3692_t:CDS:1</fullName>
    </submittedName>
</protein>
<name>A0ACA9RN45_9GLOM</name>
<feature type="non-terminal residue" evidence="1">
    <location>
        <position position="79"/>
    </location>
</feature>
<comment type="caution">
    <text evidence="1">The sequence shown here is derived from an EMBL/GenBank/DDBJ whole genome shotgun (WGS) entry which is preliminary data.</text>
</comment>
<keyword evidence="2" id="KW-1185">Reference proteome</keyword>
<feature type="non-terminal residue" evidence="1">
    <location>
        <position position="1"/>
    </location>
</feature>
<proteinExistence type="predicted"/>
<evidence type="ECO:0000313" key="1">
    <source>
        <dbReference type="EMBL" id="CAG8800863.1"/>
    </source>
</evidence>
<gene>
    <name evidence="1" type="ORF">SPELUC_LOCUS18056</name>
</gene>
<evidence type="ECO:0000313" key="2">
    <source>
        <dbReference type="Proteomes" id="UP000789366"/>
    </source>
</evidence>
<reference evidence="1" key="1">
    <citation type="submission" date="2021-06" db="EMBL/GenBank/DDBJ databases">
        <authorList>
            <person name="Kallberg Y."/>
            <person name="Tangrot J."/>
            <person name="Rosling A."/>
        </authorList>
    </citation>
    <scope>NUCLEOTIDE SEQUENCE</scope>
    <source>
        <strain evidence="1">28 12/20/2015</strain>
    </source>
</reference>